<dbReference type="Gene3D" id="3.30.465.10">
    <property type="match status" value="1"/>
</dbReference>
<proteinExistence type="inferred from homology"/>
<dbReference type="PROSITE" id="PS51387">
    <property type="entry name" value="FAD_PCMH"/>
    <property type="match status" value="1"/>
</dbReference>
<protein>
    <recommendedName>
        <fullName evidence="7">FAD-binding PCMH-type domain-containing protein</fullName>
    </recommendedName>
</protein>
<evidence type="ECO:0000256" key="3">
    <source>
        <dbReference type="ARBA" id="ARBA00022630"/>
    </source>
</evidence>
<dbReference type="Gene3D" id="3.40.462.20">
    <property type="match status" value="1"/>
</dbReference>
<sequence length="550" mass="62397">MEQTIQDFRCQQIPVLEPGQAEYRQAIATSNLLFRFSRPDCVVQPENAAQVQTIIKEAKARSIKVTIKCNGHSYAGHSTAFSGISLDLRGMKNVELDMKSMTVTMDAGCQWGDVYEKLIIGHHDGFIINGGRCPTVGVSGFILGAGLGPFTRSFGMGADTLAEATLVTANGSLITVKDSDPPTTDKGRLFWALRGAGGGNFGVVVQMKLHVQKLSNRHGMVVAGRYQWFPKSGFTDDVMATMNGFYATPWPNKLTIDTTWMCDLRQTSNEGGVRFNVSFDGSKGEYDRLITKHITHPDLQTQLKRRVLPEKSTRFLYETLVAQWLEEAERAYPSNKTYELYSSFIFDNSSPSTLAVITATIRELMATFREDFKGEQVNFLVTWIHSGGKASERQPTDTAYFWREAVFHAYVTVEWVDKWMERDMRRFLASVKKKLRPLSLNGEAAFVNFPDRDFPAKFHERAYFGGNKEELRRVKQMWDPDGFFRWIQAVRRPGDPEEDNEGGEDEDRTDKLASEQWANQWTYYEVEDLEDDFNDLADLGYGEDEEDEDS</sequence>
<dbReference type="STRING" id="155417.A0A4Q4TU86"/>
<dbReference type="Pfam" id="PF01565">
    <property type="entry name" value="FAD_binding_4"/>
    <property type="match status" value="1"/>
</dbReference>
<feature type="region of interest" description="Disordered" evidence="6">
    <location>
        <begin position="493"/>
        <end position="514"/>
    </location>
</feature>
<evidence type="ECO:0000256" key="2">
    <source>
        <dbReference type="ARBA" id="ARBA00005466"/>
    </source>
</evidence>
<feature type="compositionally biased region" description="Acidic residues" evidence="6">
    <location>
        <begin position="496"/>
        <end position="507"/>
    </location>
</feature>
<evidence type="ECO:0000256" key="4">
    <source>
        <dbReference type="ARBA" id="ARBA00022827"/>
    </source>
</evidence>
<dbReference type="InterPro" id="IPR016169">
    <property type="entry name" value="FAD-bd_PCMH_sub2"/>
</dbReference>
<dbReference type="OrthoDB" id="407275at2759"/>
<dbReference type="InterPro" id="IPR016167">
    <property type="entry name" value="FAD-bd_PCMH_sub1"/>
</dbReference>
<evidence type="ECO:0000259" key="7">
    <source>
        <dbReference type="PROSITE" id="PS51387"/>
    </source>
</evidence>
<dbReference type="InterPro" id="IPR012951">
    <property type="entry name" value="BBE"/>
</dbReference>
<comment type="similarity">
    <text evidence="2">Belongs to the oxygen-dependent FAD-linked oxidoreductase family.</text>
</comment>
<dbReference type="PANTHER" id="PTHR42973">
    <property type="entry name" value="BINDING OXIDOREDUCTASE, PUTATIVE (AFU_ORTHOLOGUE AFUA_1G17690)-RELATED"/>
    <property type="match status" value="1"/>
</dbReference>
<keyword evidence="9" id="KW-1185">Reference proteome</keyword>
<gene>
    <name evidence="8" type="ORF">DL764_000244</name>
</gene>
<dbReference type="EMBL" id="QJNU01000007">
    <property type="protein sequence ID" value="RYP11086.1"/>
    <property type="molecule type" value="Genomic_DNA"/>
</dbReference>
<accession>A0A4Q4TU86</accession>
<name>A0A4Q4TU86_9PEZI</name>
<dbReference type="InterPro" id="IPR016166">
    <property type="entry name" value="FAD-bd_PCMH"/>
</dbReference>
<reference evidence="8 9" key="1">
    <citation type="submission" date="2018-06" db="EMBL/GenBank/DDBJ databases">
        <title>Complete Genomes of Monosporascus.</title>
        <authorList>
            <person name="Robinson A.J."/>
            <person name="Natvig D.O."/>
        </authorList>
    </citation>
    <scope>NUCLEOTIDE SEQUENCE [LARGE SCALE GENOMIC DNA]</scope>
    <source>
        <strain evidence="8 9">CBS 110550</strain>
    </source>
</reference>
<organism evidence="8 9">
    <name type="scientific">Monosporascus ibericus</name>
    <dbReference type="NCBI Taxonomy" id="155417"/>
    <lineage>
        <taxon>Eukaryota</taxon>
        <taxon>Fungi</taxon>
        <taxon>Dikarya</taxon>
        <taxon>Ascomycota</taxon>
        <taxon>Pezizomycotina</taxon>
        <taxon>Sordariomycetes</taxon>
        <taxon>Xylariomycetidae</taxon>
        <taxon>Xylariales</taxon>
        <taxon>Xylariales incertae sedis</taxon>
        <taxon>Monosporascus</taxon>
    </lineage>
</organism>
<dbReference type="GO" id="GO:0071949">
    <property type="term" value="F:FAD binding"/>
    <property type="evidence" value="ECO:0007669"/>
    <property type="project" value="InterPro"/>
</dbReference>
<dbReference type="SUPFAM" id="SSF56176">
    <property type="entry name" value="FAD-binding/transporter-associated domain-like"/>
    <property type="match status" value="1"/>
</dbReference>
<dbReference type="PANTHER" id="PTHR42973:SF39">
    <property type="entry name" value="FAD-BINDING PCMH-TYPE DOMAIN-CONTAINING PROTEIN"/>
    <property type="match status" value="1"/>
</dbReference>
<dbReference type="Pfam" id="PF08031">
    <property type="entry name" value="BBE"/>
    <property type="match status" value="1"/>
</dbReference>
<dbReference type="Proteomes" id="UP000293360">
    <property type="component" value="Unassembled WGS sequence"/>
</dbReference>
<keyword evidence="3" id="KW-0285">Flavoprotein</keyword>
<evidence type="ECO:0000256" key="1">
    <source>
        <dbReference type="ARBA" id="ARBA00001974"/>
    </source>
</evidence>
<keyword evidence="5" id="KW-0560">Oxidoreductase</keyword>
<evidence type="ECO:0000256" key="6">
    <source>
        <dbReference type="SAM" id="MobiDB-lite"/>
    </source>
</evidence>
<dbReference type="InterPro" id="IPR006094">
    <property type="entry name" value="Oxid_FAD_bind_N"/>
</dbReference>
<dbReference type="InterPro" id="IPR050416">
    <property type="entry name" value="FAD-linked_Oxidoreductase"/>
</dbReference>
<dbReference type="AlphaFoldDB" id="A0A4Q4TU86"/>
<keyword evidence="4" id="KW-0274">FAD</keyword>
<evidence type="ECO:0000256" key="5">
    <source>
        <dbReference type="ARBA" id="ARBA00023002"/>
    </source>
</evidence>
<dbReference type="Gene3D" id="3.30.43.10">
    <property type="entry name" value="Uridine Diphospho-n-acetylenolpyruvylglucosamine Reductase, domain 2"/>
    <property type="match status" value="1"/>
</dbReference>
<comment type="cofactor">
    <cofactor evidence="1">
        <name>FAD</name>
        <dbReference type="ChEBI" id="CHEBI:57692"/>
    </cofactor>
</comment>
<dbReference type="InterPro" id="IPR036318">
    <property type="entry name" value="FAD-bd_PCMH-like_sf"/>
</dbReference>
<comment type="caution">
    <text evidence="8">The sequence shown here is derived from an EMBL/GenBank/DDBJ whole genome shotgun (WGS) entry which is preliminary data.</text>
</comment>
<feature type="domain" description="FAD-binding PCMH-type" evidence="7">
    <location>
        <begin position="35"/>
        <end position="214"/>
    </location>
</feature>
<dbReference type="GO" id="GO:0016491">
    <property type="term" value="F:oxidoreductase activity"/>
    <property type="evidence" value="ECO:0007669"/>
    <property type="project" value="UniProtKB-KW"/>
</dbReference>
<evidence type="ECO:0000313" key="9">
    <source>
        <dbReference type="Proteomes" id="UP000293360"/>
    </source>
</evidence>
<evidence type="ECO:0000313" key="8">
    <source>
        <dbReference type="EMBL" id="RYP11086.1"/>
    </source>
</evidence>